<organism evidence="2 3">
    <name type="scientific">Aureimonas pseudogalii</name>
    <dbReference type="NCBI Taxonomy" id="1744844"/>
    <lineage>
        <taxon>Bacteria</taxon>
        <taxon>Pseudomonadati</taxon>
        <taxon>Pseudomonadota</taxon>
        <taxon>Alphaproteobacteria</taxon>
        <taxon>Hyphomicrobiales</taxon>
        <taxon>Aurantimonadaceae</taxon>
        <taxon>Aureimonas</taxon>
    </lineage>
</organism>
<dbReference type="InterPro" id="IPR038740">
    <property type="entry name" value="BioF2-like_GNAT_dom"/>
</dbReference>
<dbReference type="Proteomes" id="UP000542776">
    <property type="component" value="Unassembled WGS sequence"/>
</dbReference>
<evidence type="ECO:0000313" key="2">
    <source>
        <dbReference type="EMBL" id="MBB3999355.1"/>
    </source>
</evidence>
<protein>
    <recommendedName>
        <fullName evidence="1">BioF2-like acetyltransferase domain-containing protein</fullName>
    </recommendedName>
</protein>
<keyword evidence="3" id="KW-1185">Reference proteome</keyword>
<evidence type="ECO:0000313" key="3">
    <source>
        <dbReference type="Proteomes" id="UP000542776"/>
    </source>
</evidence>
<dbReference type="AlphaFoldDB" id="A0A7W6ML20"/>
<dbReference type="RefSeq" id="WP_183200902.1">
    <property type="nucleotide sequence ID" value="NZ_JACIEK010000009.1"/>
</dbReference>
<dbReference type="InterPro" id="IPR016181">
    <property type="entry name" value="Acyl_CoA_acyltransferase"/>
</dbReference>
<feature type="domain" description="BioF2-like acetyltransferase" evidence="1">
    <location>
        <begin position="223"/>
        <end position="361"/>
    </location>
</feature>
<sequence length="426" mass="47036">MVLAISIDSTPAHVEAASGRVVDAPPIDLASPWPRAVERVPDIRRTRIYEAHAAFDLIDELEFLTRRSVESNVFFAPRFLVPAMPRLDERTIRLMVASDEGEGRSRLRFLMPFSVEGTGRFGGRPVLRAWTHPFGRLGTLPLDRDDPTETAASLFAAMREPELALPDVLVLPDLALDGEMAQVMLRAAATHGLSVAVSDRSERAVLDATGAPAAFLRDALGAKRLRDHRRRLRRLAAVGPVAFEVAASPDETLTAFEEFLTLEVSGWKGRGRSALIDDRHRVAFAREAVHGLSAQGRVRIYTLRVALQPVASLVVLVSEGQAVAWKTAFDETHRNAGPGSLVTALASEAMIADPAIERVDSCAMPDHRVVNRLWHGRMALGTLVIGLGADAGRRVEQVSRDLQRHRQRLQRRRLLRRRVAQLFGWS</sequence>
<dbReference type="Pfam" id="PF13480">
    <property type="entry name" value="Acetyltransf_6"/>
    <property type="match status" value="1"/>
</dbReference>
<proteinExistence type="predicted"/>
<reference evidence="2 3" key="1">
    <citation type="submission" date="2020-08" db="EMBL/GenBank/DDBJ databases">
        <title>Genomic Encyclopedia of Type Strains, Phase IV (KMG-IV): sequencing the most valuable type-strain genomes for metagenomic binning, comparative biology and taxonomic classification.</title>
        <authorList>
            <person name="Goeker M."/>
        </authorList>
    </citation>
    <scope>NUCLEOTIDE SEQUENCE [LARGE SCALE GENOMIC DNA]</scope>
    <source>
        <strain evidence="2 3">DSM 102238</strain>
    </source>
</reference>
<gene>
    <name evidence="2" type="ORF">GGR04_003224</name>
</gene>
<dbReference type="SUPFAM" id="SSF55729">
    <property type="entry name" value="Acyl-CoA N-acyltransferases (Nat)"/>
    <property type="match status" value="1"/>
</dbReference>
<comment type="caution">
    <text evidence="2">The sequence shown here is derived from an EMBL/GenBank/DDBJ whole genome shotgun (WGS) entry which is preliminary data.</text>
</comment>
<name>A0A7W6ML20_9HYPH</name>
<accession>A0A7W6ML20</accession>
<dbReference type="EMBL" id="JACIEK010000009">
    <property type="protein sequence ID" value="MBB3999355.1"/>
    <property type="molecule type" value="Genomic_DNA"/>
</dbReference>
<evidence type="ECO:0000259" key="1">
    <source>
        <dbReference type="Pfam" id="PF13480"/>
    </source>
</evidence>